<dbReference type="GO" id="GO:0006355">
    <property type="term" value="P:regulation of DNA-templated transcription"/>
    <property type="evidence" value="ECO:0007669"/>
    <property type="project" value="InterPro"/>
</dbReference>
<dbReference type="InterPro" id="IPR016032">
    <property type="entry name" value="Sig_transdc_resp-reg_C-effctor"/>
</dbReference>
<sequence length="941" mass="103025">MRLTVNSFRVLGPFDVVVDGTALAIGGPKPRSMLATLVLHPNVPVSVDVLAEVLWPQSQPRSASANIRTYVHSLRRGGLADRIESRPAGYVLHAEPHEIDATRFELVAQRARAALNDGDPATALALYDEAGGLWRGTVLEDLPPCHVWAASAARLSEMRSLVREHRIDALIQLGRSGEAVIELRGLLAEQPIREALWEKLVDALAAAGRTGEALQACFDAENVLLEELGTSPGEGLRKARARLLGAEPAEEPDPFPVRQLPLDLPDFTGRRGTVDELTTLLRGNGRAVAVLSGPPGVGKTSLAVRVVHQLSPVFPDGQLYLDLRGTSARPRQAGELLPEVLRSLGIPDASMPPTLAERSALLRSQLARRRLCLVLDDAANAAQVRPLLPGAGRSAVLITSRVRLPELVGAASISVDVLPETEATALLTELVGERRVRAEPDTAAEILRGCGYLPLAVRVVGAKLAQRPAWRLRVLADRLRDERRRLRELEVGDLAVRASVALSYDRLDPDAARAFRGLGLLGATRFPAWVVAALLGREYADDVLDQLVDVHLVELTSSDENGQARYRLHDLLRVFATDRGHAEDTGADRRSALRRVIEGYLDLAGTAAERIPIHFFGTHDVRTDGWRVRQPESLVADPTAWFEAERITATTLVELAARWELDDLAWRLATAFIPFFDLRGHQDDWERTHVIALAAARRRGCPRGQAIVQRNLGQVQLYRDAYPEALAAFEESRMLFEREGDRRGVAIGHSGLGTVHRILGDNDSALEHCERALRLFGEVGDRHGQAVATIALGSVRLSSGDLAEAERCFAEARSLSVAIGDRHREAHALMRMALVRQAHGELSTARDLITTSIAIFDDLGDHHCVGYANQRLGEVCLDSGDLAHARLLLVNSVRMHRRNGDRRSEAEVSELLGRLHQTLGENERSHGYFTRARALRAELPA</sequence>
<reference evidence="7 8" key="1">
    <citation type="submission" date="2019-02" db="EMBL/GenBank/DDBJ databases">
        <title>Draft genome sequence of Amycolatopsis sp. 8-3EHSu isolated from roots of Suaeda maritima.</title>
        <authorList>
            <person name="Duangmal K."/>
            <person name="Chantavorakit T."/>
        </authorList>
    </citation>
    <scope>NUCLEOTIDE SEQUENCE [LARGE SCALE GENOMIC DNA]</scope>
    <source>
        <strain evidence="7 8">8-3EHSu</strain>
    </source>
</reference>
<evidence type="ECO:0000256" key="2">
    <source>
        <dbReference type="ARBA" id="ARBA00023015"/>
    </source>
</evidence>
<dbReference type="SMART" id="SM00862">
    <property type="entry name" value="Trans_reg_C"/>
    <property type="match status" value="1"/>
</dbReference>
<dbReference type="PRINTS" id="PR00364">
    <property type="entry name" value="DISEASERSIST"/>
</dbReference>
<dbReference type="PANTHER" id="PTHR35807">
    <property type="entry name" value="TRANSCRIPTIONAL REGULATOR REDD-RELATED"/>
    <property type="match status" value="1"/>
</dbReference>
<proteinExistence type="inferred from homology"/>
<dbReference type="SMART" id="SM00028">
    <property type="entry name" value="TPR"/>
    <property type="match status" value="5"/>
</dbReference>
<evidence type="ECO:0000256" key="5">
    <source>
        <dbReference type="PROSITE-ProRule" id="PRU01091"/>
    </source>
</evidence>
<dbReference type="InterPro" id="IPR003593">
    <property type="entry name" value="AAA+_ATPase"/>
</dbReference>
<dbReference type="SUPFAM" id="SSF52540">
    <property type="entry name" value="P-loop containing nucleoside triphosphate hydrolases"/>
    <property type="match status" value="1"/>
</dbReference>
<comment type="caution">
    <text evidence="7">The sequence shown here is derived from an EMBL/GenBank/DDBJ whole genome shotgun (WGS) entry which is preliminary data.</text>
</comment>
<dbReference type="Gene3D" id="3.40.50.300">
    <property type="entry name" value="P-loop containing nucleotide triphosphate hydrolases"/>
    <property type="match status" value="1"/>
</dbReference>
<dbReference type="PROSITE" id="PS51755">
    <property type="entry name" value="OMPR_PHOB"/>
    <property type="match status" value="1"/>
</dbReference>
<evidence type="ECO:0000259" key="6">
    <source>
        <dbReference type="PROSITE" id="PS51755"/>
    </source>
</evidence>
<dbReference type="EMBL" id="SFCC01000003">
    <property type="protein sequence ID" value="RZQ64694.1"/>
    <property type="molecule type" value="Genomic_DNA"/>
</dbReference>
<dbReference type="Gene3D" id="1.25.40.10">
    <property type="entry name" value="Tetratricopeptide repeat domain"/>
    <property type="match status" value="2"/>
</dbReference>
<dbReference type="Pfam" id="PF03704">
    <property type="entry name" value="BTAD"/>
    <property type="match status" value="1"/>
</dbReference>
<name>A0A4Q7JE74_9PSEU</name>
<dbReference type="Gene3D" id="1.10.10.10">
    <property type="entry name" value="Winged helix-like DNA-binding domain superfamily/Winged helix DNA-binding domain"/>
    <property type="match status" value="2"/>
</dbReference>
<dbReference type="InterPro" id="IPR027417">
    <property type="entry name" value="P-loop_NTPase"/>
</dbReference>
<dbReference type="GO" id="GO:0043531">
    <property type="term" value="F:ADP binding"/>
    <property type="evidence" value="ECO:0007669"/>
    <property type="project" value="InterPro"/>
</dbReference>
<feature type="domain" description="OmpR/PhoB-type" evidence="6">
    <location>
        <begin position="1"/>
        <end position="94"/>
    </location>
</feature>
<keyword evidence="3 5" id="KW-0238">DNA-binding</keyword>
<dbReference type="Pfam" id="PF13401">
    <property type="entry name" value="AAA_22"/>
    <property type="match status" value="1"/>
</dbReference>
<keyword evidence="8" id="KW-1185">Reference proteome</keyword>
<evidence type="ECO:0000313" key="8">
    <source>
        <dbReference type="Proteomes" id="UP000292003"/>
    </source>
</evidence>
<dbReference type="SMART" id="SM01043">
    <property type="entry name" value="BTAD"/>
    <property type="match status" value="1"/>
</dbReference>
<organism evidence="7 8">
    <name type="scientific">Amycolatopsis suaedae</name>
    <dbReference type="NCBI Taxonomy" id="2510978"/>
    <lineage>
        <taxon>Bacteria</taxon>
        <taxon>Bacillati</taxon>
        <taxon>Actinomycetota</taxon>
        <taxon>Actinomycetes</taxon>
        <taxon>Pseudonocardiales</taxon>
        <taxon>Pseudonocardiaceae</taxon>
        <taxon>Amycolatopsis</taxon>
    </lineage>
</organism>
<keyword evidence="2" id="KW-0805">Transcription regulation</keyword>
<evidence type="ECO:0000256" key="4">
    <source>
        <dbReference type="ARBA" id="ARBA00023163"/>
    </source>
</evidence>
<dbReference type="InterPro" id="IPR051677">
    <property type="entry name" value="AfsR-DnrI-RedD_regulator"/>
</dbReference>
<evidence type="ECO:0000256" key="3">
    <source>
        <dbReference type="ARBA" id="ARBA00023125"/>
    </source>
</evidence>
<dbReference type="SUPFAM" id="SSF48452">
    <property type="entry name" value="TPR-like"/>
    <property type="match status" value="2"/>
</dbReference>
<feature type="DNA-binding region" description="OmpR/PhoB-type" evidence="5">
    <location>
        <begin position="1"/>
        <end position="94"/>
    </location>
</feature>
<evidence type="ECO:0000256" key="1">
    <source>
        <dbReference type="ARBA" id="ARBA00005820"/>
    </source>
</evidence>
<dbReference type="InterPro" id="IPR019734">
    <property type="entry name" value="TPR_rpt"/>
</dbReference>
<dbReference type="InterPro" id="IPR001867">
    <property type="entry name" value="OmpR/PhoB-type_DNA-bd"/>
</dbReference>
<dbReference type="SUPFAM" id="SSF46894">
    <property type="entry name" value="C-terminal effector domain of the bipartite response regulators"/>
    <property type="match status" value="1"/>
</dbReference>
<dbReference type="Proteomes" id="UP000292003">
    <property type="component" value="Unassembled WGS sequence"/>
</dbReference>
<comment type="similarity">
    <text evidence="1">Belongs to the AfsR/DnrI/RedD regulatory family.</text>
</comment>
<dbReference type="OrthoDB" id="3587032at2"/>
<evidence type="ECO:0000313" key="7">
    <source>
        <dbReference type="EMBL" id="RZQ64694.1"/>
    </source>
</evidence>
<dbReference type="Pfam" id="PF13424">
    <property type="entry name" value="TPR_12"/>
    <property type="match status" value="1"/>
</dbReference>
<dbReference type="InterPro" id="IPR011990">
    <property type="entry name" value="TPR-like_helical_dom_sf"/>
</dbReference>
<dbReference type="InterPro" id="IPR005158">
    <property type="entry name" value="BTAD"/>
</dbReference>
<dbReference type="GO" id="GO:0000160">
    <property type="term" value="P:phosphorelay signal transduction system"/>
    <property type="evidence" value="ECO:0007669"/>
    <property type="project" value="InterPro"/>
</dbReference>
<dbReference type="InterPro" id="IPR036388">
    <property type="entry name" value="WH-like_DNA-bd_sf"/>
</dbReference>
<accession>A0A4Q7JE74</accession>
<dbReference type="InterPro" id="IPR049945">
    <property type="entry name" value="AAA_22"/>
</dbReference>
<dbReference type="PANTHER" id="PTHR35807:SF1">
    <property type="entry name" value="TRANSCRIPTIONAL REGULATOR REDD"/>
    <property type="match status" value="1"/>
</dbReference>
<dbReference type="AlphaFoldDB" id="A0A4Q7JE74"/>
<dbReference type="CDD" id="cd15831">
    <property type="entry name" value="BTAD"/>
    <property type="match status" value="1"/>
</dbReference>
<protein>
    <submittedName>
        <fullName evidence="7">Tetratricopeptide repeat protein</fullName>
    </submittedName>
</protein>
<dbReference type="InterPro" id="IPR042197">
    <property type="entry name" value="Apaf_helical"/>
</dbReference>
<keyword evidence="4" id="KW-0804">Transcription</keyword>
<gene>
    <name evidence="7" type="ORF">EWH70_07315</name>
</gene>
<dbReference type="Gene3D" id="1.10.8.430">
    <property type="entry name" value="Helical domain of apoptotic protease-activating factors"/>
    <property type="match status" value="1"/>
</dbReference>
<dbReference type="GO" id="GO:0003677">
    <property type="term" value="F:DNA binding"/>
    <property type="evidence" value="ECO:0007669"/>
    <property type="project" value="UniProtKB-UniRule"/>
</dbReference>
<dbReference type="SMART" id="SM00382">
    <property type="entry name" value="AAA"/>
    <property type="match status" value="1"/>
</dbReference>